<gene>
    <name evidence="4" type="ORF">A6X21_11835</name>
</gene>
<feature type="compositionally biased region" description="Polar residues" evidence="1">
    <location>
        <begin position="267"/>
        <end position="280"/>
    </location>
</feature>
<keyword evidence="2" id="KW-0812">Transmembrane</keyword>
<feature type="region of interest" description="Disordered" evidence="1">
    <location>
        <begin position="221"/>
        <end position="318"/>
    </location>
</feature>
<dbReference type="Gene3D" id="3.30.750.24">
    <property type="entry name" value="STAS domain"/>
    <property type="match status" value="1"/>
</dbReference>
<comment type="caution">
    <text evidence="4">The sequence shown here is derived from an EMBL/GenBank/DDBJ whole genome shotgun (WGS) entry which is preliminary data.</text>
</comment>
<dbReference type="PANTHER" id="PTHR33495:SF2">
    <property type="entry name" value="ANTI-SIGMA FACTOR ANTAGONIST TM_1081-RELATED"/>
    <property type="match status" value="1"/>
</dbReference>
<name>A0A1C3E596_9PLAN</name>
<dbReference type="OrthoDB" id="289634at2"/>
<dbReference type="Pfam" id="PF01740">
    <property type="entry name" value="STAS"/>
    <property type="match status" value="1"/>
</dbReference>
<accession>A0A1C3E596</accession>
<feature type="transmembrane region" description="Helical" evidence="2">
    <location>
        <begin position="191"/>
        <end position="212"/>
    </location>
</feature>
<dbReference type="STRING" id="1841610.A6X21_11835"/>
<dbReference type="CDD" id="cd07043">
    <property type="entry name" value="STAS_anti-anti-sigma_factors"/>
    <property type="match status" value="1"/>
</dbReference>
<dbReference type="SUPFAM" id="SSF52091">
    <property type="entry name" value="SpoIIaa-like"/>
    <property type="match status" value="1"/>
</dbReference>
<feature type="transmembrane region" description="Helical" evidence="2">
    <location>
        <begin position="166"/>
        <end position="185"/>
    </location>
</feature>
<keyword evidence="2" id="KW-0472">Membrane</keyword>
<dbReference type="EMBL" id="LYDR01000152">
    <property type="protein sequence ID" value="ODA28417.1"/>
    <property type="molecule type" value="Genomic_DNA"/>
</dbReference>
<dbReference type="InterPro" id="IPR036513">
    <property type="entry name" value="STAS_dom_sf"/>
</dbReference>
<dbReference type="PROSITE" id="PS50801">
    <property type="entry name" value="STAS"/>
    <property type="match status" value="1"/>
</dbReference>
<protein>
    <recommendedName>
        <fullName evidence="3">STAS domain-containing protein</fullName>
    </recommendedName>
</protein>
<dbReference type="AlphaFoldDB" id="A0A1C3E596"/>
<proteinExistence type="predicted"/>
<reference evidence="4 5" key="1">
    <citation type="submission" date="2016-05" db="EMBL/GenBank/DDBJ databases">
        <title>Genomic and physiological characterization of Planctopirus sp. isolated from fresh water lake.</title>
        <authorList>
            <person name="Subhash Y."/>
            <person name="Ramana C."/>
        </authorList>
    </citation>
    <scope>NUCLEOTIDE SEQUENCE [LARGE SCALE GENOMIC DNA]</scope>
    <source>
        <strain evidence="4 5">JC280</strain>
    </source>
</reference>
<evidence type="ECO:0000259" key="3">
    <source>
        <dbReference type="PROSITE" id="PS50801"/>
    </source>
</evidence>
<organism evidence="4 5">
    <name type="scientific">Planctopirus hydrillae</name>
    <dbReference type="NCBI Taxonomy" id="1841610"/>
    <lineage>
        <taxon>Bacteria</taxon>
        <taxon>Pseudomonadati</taxon>
        <taxon>Planctomycetota</taxon>
        <taxon>Planctomycetia</taxon>
        <taxon>Planctomycetales</taxon>
        <taxon>Planctomycetaceae</taxon>
        <taxon>Planctopirus</taxon>
    </lineage>
</organism>
<feature type="transmembrane region" description="Helical" evidence="2">
    <location>
        <begin position="138"/>
        <end position="159"/>
    </location>
</feature>
<dbReference type="InterPro" id="IPR002645">
    <property type="entry name" value="STAS_dom"/>
</dbReference>
<keyword evidence="5" id="KW-1185">Reference proteome</keyword>
<dbReference type="RefSeq" id="WP_068851446.1">
    <property type="nucleotide sequence ID" value="NZ_LYDR01000152.1"/>
</dbReference>
<sequence length="318" mass="33042">MLTKPNSYQLVLENGQLILKLLPGLTEAPWSEIEQAGFEAVSEVQKLAKPQVVVDLTELNYIGSSQVALVIRVWKAVKVQDGALVVATSNSTVREVLALSGLDRVWKLVETSQEAQAALGRRDIQPTLDDDPSDASPLPAYALLAACVVGILGLIAYGMDAIAPGRILLVTGGFMALAAGIWGLLTTFGTLRLFAGSGVSAGVVLVLISFLLPQPKGEFRRNESEGEEAAAGAQAASPVPAKVGKSKVNPPKDDLPGNQPAPAQPSAPVNTTNEPPQATVPTDAAASDTSPPATTPPVAKPATEPEGPITPRSTLKDL</sequence>
<feature type="compositionally biased region" description="Low complexity" evidence="1">
    <location>
        <begin position="281"/>
        <end position="292"/>
    </location>
</feature>
<dbReference type="PANTHER" id="PTHR33495">
    <property type="entry name" value="ANTI-SIGMA FACTOR ANTAGONIST TM_1081-RELATED-RELATED"/>
    <property type="match status" value="1"/>
</dbReference>
<dbReference type="GO" id="GO:0043856">
    <property type="term" value="F:anti-sigma factor antagonist activity"/>
    <property type="evidence" value="ECO:0007669"/>
    <property type="project" value="TreeGrafter"/>
</dbReference>
<evidence type="ECO:0000256" key="1">
    <source>
        <dbReference type="SAM" id="MobiDB-lite"/>
    </source>
</evidence>
<keyword evidence="2" id="KW-1133">Transmembrane helix</keyword>
<feature type="domain" description="STAS" evidence="3">
    <location>
        <begin position="6"/>
        <end position="119"/>
    </location>
</feature>
<dbReference type="Proteomes" id="UP000094828">
    <property type="component" value="Unassembled WGS sequence"/>
</dbReference>
<evidence type="ECO:0000313" key="4">
    <source>
        <dbReference type="EMBL" id="ODA28417.1"/>
    </source>
</evidence>
<evidence type="ECO:0000256" key="2">
    <source>
        <dbReference type="SAM" id="Phobius"/>
    </source>
</evidence>
<evidence type="ECO:0000313" key="5">
    <source>
        <dbReference type="Proteomes" id="UP000094828"/>
    </source>
</evidence>